<evidence type="ECO:0000313" key="3">
    <source>
        <dbReference type="EMBL" id="ONM49396.1"/>
    </source>
</evidence>
<dbReference type="InterPro" id="IPR029058">
    <property type="entry name" value="AB_hydrolase_fold"/>
</dbReference>
<dbReference type="Proteomes" id="UP000188836">
    <property type="component" value="Unassembled WGS sequence"/>
</dbReference>
<organism evidence="3 4">
    <name type="scientific">Nocardia donostiensis</name>
    <dbReference type="NCBI Taxonomy" id="1538463"/>
    <lineage>
        <taxon>Bacteria</taxon>
        <taxon>Bacillati</taxon>
        <taxon>Actinomycetota</taxon>
        <taxon>Actinomycetes</taxon>
        <taxon>Mycobacteriales</taxon>
        <taxon>Nocardiaceae</taxon>
        <taxon>Nocardia</taxon>
    </lineage>
</organism>
<dbReference type="OrthoDB" id="9809549at2"/>
<dbReference type="Pfam" id="PF12146">
    <property type="entry name" value="Hydrolase_4"/>
    <property type="match status" value="1"/>
</dbReference>
<dbReference type="EMBL" id="MUMY01000005">
    <property type="protein sequence ID" value="ONM49396.1"/>
    <property type="molecule type" value="Genomic_DNA"/>
</dbReference>
<keyword evidence="3" id="KW-0378">Hydrolase</keyword>
<feature type="domain" description="Serine aminopeptidase S33" evidence="2">
    <location>
        <begin position="193"/>
        <end position="419"/>
    </location>
</feature>
<name>A0A1W0BHD0_9NOCA</name>
<dbReference type="PROSITE" id="PS51257">
    <property type="entry name" value="PROKAR_LIPOPROTEIN"/>
    <property type="match status" value="1"/>
</dbReference>
<accession>A0A1W0BHD0</accession>
<dbReference type="Gene3D" id="3.40.50.1820">
    <property type="entry name" value="alpha/beta hydrolase"/>
    <property type="match status" value="1"/>
</dbReference>
<sequence length="457" mass="48834">MRAGRFTVLALLTIAVMVVAGCSGSGPGDDQVRGDWHGAIEIPEQPLELAVHFTAVDAATIDIPVQGVRGLELKDVVAEAERVEFAIPDIPGDPVYRGTREGDRITGEFTQSGQTFPLTLEPGTLEMARPQEPKPPFPYRSDEVTYRNGDITIAGTLTKPEGAGPFPAVLLITGSGPQNRDEELMGHKIFLLIADTLTRQGYAVLRTDDRGVGGTGGDLAQATYADLASDIDAGIGFLREQPEIDPTRIGLFGHSEGGYLAPLVASKPDSGVAFAILMAGPSVPGGDVLIEQNRKLFQVGGATPEQTDAQVTYITEMTALVRANDLAGARDLARRHNESLPPEQRAPADQVEAMFAPSMVSFISYDPAPALTATKVPVLAFFGSKDVQVIPAQNEQPMRDLLAGNSDATVHTFDNLNHLMQPANTGMPDEYAAIETTIAPEVLDYVTGWLQQRVPTK</sequence>
<gene>
    <name evidence="3" type="ORF">B0T46_07820</name>
</gene>
<evidence type="ECO:0000256" key="1">
    <source>
        <dbReference type="SAM" id="SignalP"/>
    </source>
</evidence>
<dbReference type="InterPro" id="IPR053145">
    <property type="entry name" value="AB_hydrolase_Est10"/>
</dbReference>
<evidence type="ECO:0000259" key="2">
    <source>
        <dbReference type="Pfam" id="PF12146"/>
    </source>
</evidence>
<dbReference type="GO" id="GO:0052689">
    <property type="term" value="F:carboxylic ester hydrolase activity"/>
    <property type="evidence" value="ECO:0007669"/>
    <property type="project" value="TreeGrafter"/>
</dbReference>
<evidence type="ECO:0000313" key="4">
    <source>
        <dbReference type="Proteomes" id="UP000188836"/>
    </source>
</evidence>
<dbReference type="PANTHER" id="PTHR43265:SF1">
    <property type="entry name" value="ESTERASE ESTD"/>
    <property type="match status" value="1"/>
</dbReference>
<proteinExistence type="predicted"/>
<comment type="caution">
    <text evidence="3">The sequence shown here is derived from an EMBL/GenBank/DDBJ whole genome shotgun (WGS) entry which is preliminary data.</text>
</comment>
<dbReference type="AlphaFoldDB" id="A0A1W0BHD0"/>
<feature type="signal peptide" evidence="1">
    <location>
        <begin position="1"/>
        <end position="20"/>
    </location>
</feature>
<dbReference type="RefSeq" id="WP_077115924.1">
    <property type="nucleotide sequence ID" value="NZ_LOKT01000007.1"/>
</dbReference>
<reference evidence="3 4" key="1">
    <citation type="journal article" date="2016" name="Antonie Van Leeuwenhoek">
        <title>Nocardia donostiensis sp. nov., isolated from human respiratory specimens.</title>
        <authorList>
            <person name="Ercibengoa M."/>
            <person name="Bell M."/>
            <person name="Marimon J.M."/>
            <person name="Humrighouse B."/>
            <person name="Klenk H.P."/>
            <person name="Potter G."/>
            <person name="Perez-Trallero E."/>
        </authorList>
    </citation>
    <scope>NUCLEOTIDE SEQUENCE [LARGE SCALE GENOMIC DNA]</scope>
    <source>
        <strain evidence="3 4">X1655</strain>
    </source>
</reference>
<dbReference type="InterPro" id="IPR022742">
    <property type="entry name" value="Hydrolase_4"/>
</dbReference>
<dbReference type="STRING" id="1538463.B0T36_12080"/>
<keyword evidence="4" id="KW-1185">Reference proteome</keyword>
<feature type="chain" id="PRO_5039097826" evidence="1">
    <location>
        <begin position="21"/>
        <end position="457"/>
    </location>
</feature>
<dbReference type="PANTHER" id="PTHR43265">
    <property type="entry name" value="ESTERASE ESTD"/>
    <property type="match status" value="1"/>
</dbReference>
<dbReference type="SUPFAM" id="SSF53474">
    <property type="entry name" value="alpha/beta-Hydrolases"/>
    <property type="match status" value="1"/>
</dbReference>
<keyword evidence="1" id="KW-0732">Signal</keyword>
<protein>
    <submittedName>
        <fullName evidence="3">Alpha/beta hydrolase</fullName>
    </submittedName>
</protein>